<evidence type="ECO:0000256" key="1">
    <source>
        <dbReference type="SAM" id="MobiDB-lite"/>
    </source>
</evidence>
<gene>
    <name evidence="2" type="ORF">GCM10009425_13270</name>
</gene>
<evidence type="ECO:0000313" key="2">
    <source>
        <dbReference type="EMBL" id="GGM03321.1"/>
    </source>
</evidence>
<comment type="caution">
    <text evidence="2">The sequence shown here is derived from an EMBL/GenBank/DDBJ whole genome shotgun (WGS) entry which is preliminary data.</text>
</comment>
<dbReference type="InterPro" id="IPR035924">
    <property type="entry name" value="FlaG-like_sf"/>
</dbReference>
<proteinExistence type="predicted"/>
<dbReference type="Pfam" id="PF03646">
    <property type="entry name" value="FlaG"/>
    <property type="match status" value="1"/>
</dbReference>
<dbReference type="Proteomes" id="UP000616499">
    <property type="component" value="Unassembled WGS sequence"/>
</dbReference>
<dbReference type="SUPFAM" id="SSF160214">
    <property type="entry name" value="FlaG-like"/>
    <property type="match status" value="1"/>
</dbReference>
<dbReference type="Gene3D" id="3.30.160.170">
    <property type="entry name" value="FlaG-like"/>
    <property type="match status" value="1"/>
</dbReference>
<feature type="region of interest" description="Disordered" evidence="1">
    <location>
        <begin position="16"/>
        <end position="46"/>
    </location>
</feature>
<keyword evidence="2" id="KW-0966">Cell projection</keyword>
<dbReference type="PANTHER" id="PTHR37166">
    <property type="entry name" value="PROTEIN FLAG"/>
    <property type="match status" value="1"/>
</dbReference>
<reference evidence="3" key="1">
    <citation type="journal article" date="2019" name="Int. J. Syst. Evol. Microbiol.">
        <title>The Global Catalogue of Microorganisms (GCM) 10K type strain sequencing project: providing services to taxonomists for standard genome sequencing and annotation.</title>
        <authorList>
            <consortium name="The Broad Institute Genomics Platform"/>
            <consortium name="The Broad Institute Genome Sequencing Center for Infectious Disease"/>
            <person name="Wu L."/>
            <person name="Ma J."/>
        </authorList>
    </citation>
    <scope>NUCLEOTIDE SEQUENCE [LARGE SCALE GENOMIC DNA]</scope>
    <source>
        <strain evidence="3">JCM 13501</strain>
    </source>
</reference>
<keyword evidence="2" id="KW-0969">Cilium</keyword>
<keyword evidence="2" id="KW-0282">Flagellum</keyword>
<keyword evidence="3" id="KW-1185">Reference proteome</keyword>
<dbReference type="InterPro" id="IPR005186">
    <property type="entry name" value="FlaG"/>
</dbReference>
<accession>A0ABQ2GN63</accession>
<name>A0ABQ2GN63_9PSED</name>
<protein>
    <submittedName>
        <fullName evidence="2">Flagellar protein FlaG</fullName>
    </submittedName>
</protein>
<dbReference type="RefSeq" id="WP_188865313.1">
    <property type="nucleotide sequence ID" value="NZ_BMNW01000002.1"/>
</dbReference>
<dbReference type="PANTHER" id="PTHR37166:SF1">
    <property type="entry name" value="PROTEIN FLAG"/>
    <property type="match status" value="1"/>
</dbReference>
<evidence type="ECO:0000313" key="3">
    <source>
        <dbReference type="Proteomes" id="UP000616499"/>
    </source>
</evidence>
<organism evidence="2 3">
    <name type="scientific">Pseudomonas asuensis</name>
    <dbReference type="NCBI Taxonomy" id="1825787"/>
    <lineage>
        <taxon>Bacteria</taxon>
        <taxon>Pseudomonadati</taxon>
        <taxon>Pseudomonadota</taxon>
        <taxon>Gammaproteobacteria</taxon>
        <taxon>Pseudomonadales</taxon>
        <taxon>Pseudomonadaceae</taxon>
        <taxon>Pseudomonas</taxon>
    </lineage>
</organism>
<dbReference type="EMBL" id="BMNW01000002">
    <property type="protein sequence ID" value="GGM03321.1"/>
    <property type="molecule type" value="Genomic_DNA"/>
</dbReference>
<sequence length="117" mass="12719">MDMNVKLNTVYAHSGNSAKADASLSDRPASKDVTSSKADQVKPDTNDIKQAVKDIQDFVDSVQRNLEFSIDDSTGTVVVKVIAKESGELIRQLPSEEALKLAQNLRDDSSGLLQEKV</sequence>